<keyword evidence="3" id="KW-1185">Reference proteome</keyword>
<dbReference type="EMBL" id="AZBU02000001">
    <property type="protein sequence ID" value="TMS33205.1"/>
    <property type="molecule type" value="Genomic_DNA"/>
</dbReference>
<protein>
    <submittedName>
        <fullName evidence="2">Uncharacterized protein</fullName>
    </submittedName>
</protein>
<proteinExistence type="predicted"/>
<feature type="compositionally biased region" description="Basic and acidic residues" evidence="1">
    <location>
        <begin position="38"/>
        <end position="49"/>
    </location>
</feature>
<reference evidence="2 3" key="2">
    <citation type="journal article" date="2019" name="G3 (Bethesda)">
        <title>Hybrid Assembly of the Genome of the Entomopathogenic Nematode Steinernema carpocapsae Identifies the X-Chromosome.</title>
        <authorList>
            <person name="Serra L."/>
            <person name="Macchietto M."/>
            <person name="Macias-Munoz A."/>
            <person name="McGill C.J."/>
            <person name="Rodriguez I.M."/>
            <person name="Rodriguez B."/>
            <person name="Murad R."/>
            <person name="Mortazavi A."/>
        </authorList>
    </citation>
    <scope>NUCLEOTIDE SEQUENCE [LARGE SCALE GENOMIC DNA]</scope>
    <source>
        <strain evidence="2 3">ALL</strain>
    </source>
</reference>
<evidence type="ECO:0000313" key="3">
    <source>
        <dbReference type="Proteomes" id="UP000298663"/>
    </source>
</evidence>
<feature type="region of interest" description="Disordered" evidence="1">
    <location>
        <begin position="180"/>
        <end position="214"/>
    </location>
</feature>
<feature type="region of interest" description="Disordered" evidence="1">
    <location>
        <begin position="96"/>
        <end position="115"/>
    </location>
</feature>
<reference evidence="2 3" key="1">
    <citation type="journal article" date="2015" name="Genome Biol.">
        <title>Comparative genomics of Steinernema reveals deeply conserved gene regulatory networks.</title>
        <authorList>
            <person name="Dillman A.R."/>
            <person name="Macchietto M."/>
            <person name="Porter C.F."/>
            <person name="Rogers A."/>
            <person name="Williams B."/>
            <person name="Antoshechkin I."/>
            <person name="Lee M.M."/>
            <person name="Goodwin Z."/>
            <person name="Lu X."/>
            <person name="Lewis E.E."/>
            <person name="Goodrich-Blair H."/>
            <person name="Stock S.P."/>
            <person name="Adams B.J."/>
            <person name="Sternberg P.W."/>
            <person name="Mortazavi A."/>
        </authorList>
    </citation>
    <scope>NUCLEOTIDE SEQUENCE [LARGE SCALE GENOMIC DNA]</scope>
    <source>
        <strain evidence="2 3">ALL</strain>
    </source>
</reference>
<dbReference type="AlphaFoldDB" id="A0A4U8ULZ7"/>
<name>A0A4U8ULZ7_STECR</name>
<sequence>MRSRIPDYEDSSSMAPVKTTSGREASRSKSPVKGNKYQQRDSKEQLPTIRTDEFEYKHWGATEAIQARSDVKELLVIGKANEKVKIEATVAPQITSDPLPRPKLTGRRSEKGRPNVELRRRRIVPLTQGLHALPTTFGAVISGTPLTLPSPKMPEKTMMIQEVQDPTRPLATEEELEKAVEANWTPDPDIKAAGSKQGTRDPDQRRGHSGVQGQHRLESRWILRAVPVERPTRRCPEQLRHNCQEVIQQLGIPEQEARILDKYHAIFMDQLEKGMIEVVDPGIACESRVHYLPHQAVLTPIRLRLK</sequence>
<comment type="caution">
    <text evidence="2">The sequence shown here is derived from an EMBL/GenBank/DDBJ whole genome shotgun (WGS) entry which is preliminary data.</text>
</comment>
<organism evidence="2 3">
    <name type="scientific">Steinernema carpocapsae</name>
    <name type="common">Entomopathogenic nematode</name>
    <dbReference type="NCBI Taxonomy" id="34508"/>
    <lineage>
        <taxon>Eukaryota</taxon>
        <taxon>Metazoa</taxon>
        <taxon>Ecdysozoa</taxon>
        <taxon>Nematoda</taxon>
        <taxon>Chromadorea</taxon>
        <taxon>Rhabditida</taxon>
        <taxon>Tylenchina</taxon>
        <taxon>Panagrolaimomorpha</taxon>
        <taxon>Strongyloidoidea</taxon>
        <taxon>Steinernematidae</taxon>
        <taxon>Steinernema</taxon>
    </lineage>
</organism>
<accession>A0A4U8ULZ7</accession>
<feature type="region of interest" description="Disordered" evidence="1">
    <location>
        <begin position="1"/>
        <end position="49"/>
    </location>
</feature>
<evidence type="ECO:0000256" key="1">
    <source>
        <dbReference type="SAM" id="MobiDB-lite"/>
    </source>
</evidence>
<gene>
    <name evidence="2" type="ORF">L596_000972</name>
</gene>
<feature type="compositionally biased region" description="Polar residues" evidence="1">
    <location>
        <begin position="11"/>
        <end position="23"/>
    </location>
</feature>
<dbReference type="Proteomes" id="UP000298663">
    <property type="component" value="Chromosome X"/>
</dbReference>
<evidence type="ECO:0000313" key="2">
    <source>
        <dbReference type="EMBL" id="TMS33205.1"/>
    </source>
</evidence>
<dbReference type="EMBL" id="CM016762">
    <property type="protein sequence ID" value="TMS33205.1"/>
    <property type="molecule type" value="Genomic_DNA"/>
</dbReference>
<dbReference type="OrthoDB" id="5872352at2759"/>